<feature type="chain" id="PRO_5004842203" evidence="1">
    <location>
        <begin position="19"/>
        <end position="113"/>
    </location>
</feature>
<evidence type="ECO:0000313" key="2">
    <source>
        <dbReference type="EMBL" id="ETW13813.1"/>
    </source>
</evidence>
<keyword evidence="1" id="KW-0732">Signal</keyword>
<organism evidence="2 3">
    <name type="scientific">Roseivivax marinus</name>
    <dbReference type="NCBI Taxonomy" id="1379903"/>
    <lineage>
        <taxon>Bacteria</taxon>
        <taxon>Pseudomonadati</taxon>
        <taxon>Pseudomonadota</taxon>
        <taxon>Alphaproteobacteria</taxon>
        <taxon>Rhodobacterales</taxon>
        <taxon>Roseobacteraceae</taxon>
        <taxon>Roseivivax</taxon>
    </lineage>
</organism>
<keyword evidence="3" id="KW-1185">Reference proteome</keyword>
<reference evidence="2 3" key="1">
    <citation type="journal article" date="2014" name="Antonie Van Leeuwenhoek">
        <title>Roseivivax atlanticus sp. nov., isolated from surface seawater of the Atlantic Ocean.</title>
        <authorList>
            <person name="Li G."/>
            <person name="Lai Q."/>
            <person name="Liu X."/>
            <person name="Sun F."/>
            <person name="Shao Z."/>
        </authorList>
    </citation>
    <scope>NUCLEOTIDE SEQUENCE [LARGE SCALE GENOMIC DNA]</scope>
    <source>
        <strain evidence="2 3">22II-s10s</strain>
    </source>
</reference>
<dbReference type="STRING" id="1379903.ATO8_07281"/>
<dbReference type="Proteomes" id="UP000019063">
    <property type="component" value="Unassembled WGS sequence"/>
</dbReference>
<proteinExistence type="predicted"/>
<gene>
    <name evidence="2" type="ORF">ATO8_07281</name>
</gene>
<feature type="signal peptide" evidence="1">
    <location>
        <begin position="1"/>
        <end position="18"/>
    </location>
</feature>
<comment type="caution">
    <text evidence="2">The sequence shown here is derived from an EMBL/GenBank/DDBJ whole genome shotgun (WGS) entry which is preliminary data.</text>
</comment>
<dbReference type="AlphaFoldDB" id="W4HN21"/>
<name>W4HN21_9RHOB</name>
<evidence type="ECO:0000313" key="3">
    <source>
        <dbReference type="Proteomes" id="UP000019063"/>
    </source>
</evidence>
<dbReference type="eggNOG" id="ENOG5030YXB">
    <property type="taxonomic scope" value="Bacteria"/>
</dbReference>
<sequence>MTVAPVFRVLLLTLFALAGVEAAIARGLHPVSTVVLCRGATAEVVTLGADGTPVRQSALCPDAGVAIFTDAGLPVALGAPDRRVVPCRFADARVASRAMPAPQATARAPPGLV</sequence>
<dbReference type="EMBL" id="AQQW01000003">
    <property type="protein sequence ID" value="ETW13813.1"/>
    <property type="molecule type" value="Genomic_DNA"/>
</dbReference>
<protein>
    <submittedName>
        <fullName evidence="2">Uncharacterized protein</fullName>
    </submittedName>
</protein>
<evidence type="ECO:0000256" key="1">
    <source>
        <dbReference type="SAM" id="SignalP"/>
    </source>
</evidence>
<accession>W4HN21</accession>
<dbReference type="RefSeq" id="WP_043843257.1">
    <property type="nucleotide sequence ID" value="NZ_AQQW01000003.1"/>
</dbReference>